<feature type="repeat" description="WD" evidence="5">
    <location>
        <begin position="595"/>
        <end position="628"/>
    </location>
</feature>
<keyword evidence="3 6" id="KW-0547">Nucleotide-binding</keyword>
<keyword evidence="2" id="KW-0677">Repeat</keyword>
<organism evidence="9 10">
    <name type="scientific">Candidatus Protofrankia californiensis</name>
    <dbReference type="NCBI Taxonomy" id="1839754"/>
    <lineage>
        <taxon>Bacteria</taxon>
        <taxon>Bacillati</taxon>
        <taxon>Actinomycetota</taxon>
        <taxon>Actinomycetes</taxon>
        <taxon>Frankiales</taxon>
        <taxon>Frankiaceae</taxon>
        <taxon>Protofrankia</taxon>
    </lineage>
</organism>
<dbReference type="SUPFAM" id="SSF56112">
    <property type="entry name" value="Protein kinase-like (PK-like)"/>
    <property type="match status" value="1"/>
</dbReference>
<evidence type="ECO:0000313" key="10">
    <source>
        <dbReference type="Proteomes" id="UP000199013"/>
    </source>
</evidence>
<keyword evidence="4 6" id="KW-0067">ATP-binding</keyword>
<dbReference type="InterPro" id="IPR019775">
    <property type="entry name" value="WD40_repeat_CS"/>
</dbReference>
<evidence type="ECO:0000256" key="1">
    <source>
        <dbReference type="ARBA" id="ARBA00022574"/>
    </source>
</evidence>
<dbReference type="PROSITE" id="PS00678">
    <property type="entry name" value="WD_REPEATS_1"/>
    <property type="match status" value="5"/>
</dbReference>
<protein>
    <submittedName>
        <fullName evidence="9">WD-40 repeat-containing serine/threonin protein kinase</fullName>
    </submittedName>
</protein>
<dbReference type="InterPro" id="IPR000719">
    <property type="entry name" value="Prot_kinase_dom"/>
</dbReference>
<dbReference type="InterPro" id="IPR020472">
    <property type="entry name" value="WD40_PAC1"/>
</dbReference>
<dbReference type="SMART" id="SM00220">
    <property type="entry name" value="S_TKc"/>
    <property type="match status" value="1"/>
</dbReference>
<dbReference type="PROSITE" id="PS50011">
    <property type="entry name" value="PROTEIN_KINASE_DOM"/>
    <property type="match status" value="1"/>
</dbReference>
<dbReference type="PANTHER" id="PTHR19879:SF9">
    <property type="entry name" value="TRANSCRIPTION INITIATION FACTOR TFIID SUBUNIT 5"/>
    <property type="match status" value="1"/>
</dbReference>
<dbReference type="SUPFAM" id="SSF50978">
    <property type="entry name" value="WD40 repeat-like"/>
    <property type="match status" value="1"/>
</dbReference>
<dbReference type="PROSITE" id="PS00107">
    <property type="entry name" value="PROTEIN_KINASE_ATP"/>
    <property type="match status" value="1"/>
</dbReference>
<dbReference type="EMBL" id="FLUV01000295">
    <property type="protein sequence ID" value="SBW18601.1"/>
    <property type="molecule type" value="Genomic_DNA"/>
</dbReference>
<evidence type="ECO:0000256" key="3">
    <source>
        <dbReference type="ARBA" id="ARBA00022741"/>
    </source>
</evidence>
<dbReference type="AlphaFoldDB" id="A0A1C3NU74"/>
<feature type="compositionally biased region" description="Low complexity" evidence="7">
    <location>
        <begin position="304"/>
        <end position="320"/>
    </location>
</feature>
<reference evidence="10" key="1">
    <citation type="submission" date="2016-02" db="EMBL/GenBank/DDBJ databases">
        <authorList>
            <person name="Wibberg D."/>
        </authorList>
    </citation>
    <scope>NUCLEOTIDE SEQUENCE [LARGE SCALE GENOMIC DNA]</scope>
</reference>
<gene>
    <name evidence="9" type="ORF">FDG2_0735</name>
</gene>
<keyword evidence="9" id="KW-0418">Kinase</keyword>
<keyword evidence="9" id="KW-0808">Transferase</keyword>
<dbReference type="InterPro" id="IPR036322">
    <property type="entry name" value="WD40_repeat_dom_sf"/>
</dbReference>
<feature type="repeat" description="WD" evidence="5">
    <location>
        <begin position="545"/>
        <end position="590"/>
    </location>
</feature>
<dbReference type="PROSITE" id="PS50294">
    <property type="entry name" value="WD_REPEATS_REGION"/>
    <property type="match status" value="7"/>
</dbReference>
<feature type="repeat" description="WD" evidence="5">
    <location>
        <begin position="410"/>
        <end position="443"/>
    </location>
</feature>
<dbReference type="CDD" id="cd14014">
    <property type="entry name" value="STKc_PknB_like"/>
    <property type="match status" value="1"/>
</dbReference>
<sequence>MNVAVGQAPIMIADRARLAAALPGYELGDQLGAGAFGLVLAGWHRRLQRDVAIKVLAGGHGRAAAGFAAEARILAAMDHPHVVRVYDYVETDELRLLVMEMLAGGTLTRRRAEMSPQTACAVGLAVAAALACAHTQGVLHRDIKPDNILFDTTGLLKVVDFGIAKFVDGSAATASTIIGTPLYMAPEQIAGGRLEPATDLYALGVVLYQLLAGVASFDPALPAHILRQHHLNRIPLSPAGVPAPVAKVVLRALAKDPAARPPSARTFALDLARAAAGAYGPGWIARSGIVLRLDDDVRAAAEHPAAPTGPAQAPAATGASSPPPAGSTPPAGGAPPAGSTPPGGVVGGSTASRRRHARSHPRLAASPPHRWHRPHHLAAAVAVLLLAVATIVLAAAQSPAPPARQLGRPLTGPTDWVLSVVFSPDRHTLASASKDGTVQLWDVTDPTNPHPLGPPLTGLVTSVAFSPDGRTLASGNWEETVQLWDVTDPTNPHPLGPPLTGHSGHVRSVAFSPDGHTLASGSDDKTVRLWDVTDPTNPHLLVQQLTGHDHGVTSVTFSPVLSSDRRTLASGSDDGMVRLWDVTDPTNPYKLGGPLTGPTGGVKSVAFSPDGRTLASGSDDGMVRLWDVTDLTNPHQLGGPLTGHTNTVRSVAFSPDGRILASGSFDTTVRLWDVADRSHPRPLGRKLASHTDWVMSVGFSPDSKTLASGSKDRTVLLWALP</sequence>
<name>A0A1C3NU74_9ACTN</name>
<feature type="repeat" description="WD" evidence="5">
    <location>
        <begin position="687"/>
        <end position="721"/>
    </location>
</feature>
<proteinExistence type="predicted"/>
<feature type="repeat" description="WD" evidence="5">
    <location>
        <begin position="460"/>
        <end position="486"/>
    </location>
</feature>
<feature type="binding site" evidence="6">
    <location>
        <position position="54"/>
    </location>
    <ligand>
        <name>ATP</name>
        <dbReference type="ChEBI" id="CHEBI:30616"/>
    </ligand>
</feature>
<evidence type="ECO:0000256" key="4">
    <source>
        <dbReference type="ARBA" id="ARBA00022840"/>
    </source>
</evidence>
<evidence type="ECO:0000256" key="6">
    <source>
        <dbReference type="PROSITE-ProRule" id="PRU10141"/>
    </source>
</evidence>
<dbReference type="Gene3D" id="1.10.510.10">
    <property type="entry name" value="Transferase(Phosphotransferase) domain 1"/>
    <property type="match status" value="1"/>
</dbReference>
<dbReference type="GO" id="GO:0004672">
    <property type="term" value="F:protein kinase activity"/>
    <property type="evidence" value="ECO:0007669"/>
    <property type="project" value="InterPro"/>
</dbReference>
<dbReference type="InterPro" id="IPR008271">
    <property type="entry name" value="Ser/Thr_kinase_AS"/>
</dbReference>
<dbReference type="CDD" id="cd00200">
    <property type="entry name" value="WD40"/>
    <property type="match status" value="1"/>
</dbReference>
<feature type="repeat" description="WD" evidence="5">
    <location>
        <begin position="641"/>
        <end position="674"/>
    </location>
</feature>
<dbReference type="Proteomes" id="UP000199013">
    <property type="component" value="Unassembled WGS sequence"/>
</dbReference>
<evidence type="ECO:0000313" key="9">
    <source>
        <dbReference type="EMBL" id="SBW18601.1"/>
    </source>
</evidence>
<dbReference type="Pfam" id="PF00069">
    <property type="entry name" value="Pkinase"/>
    <property type="match status" value="1"/>
</dbReference>
<dbReference type="PROSITE" id="PS50082">
    <property type="entry name" value="WD_REPEATS_2"/>
    <property type="match status" value="7"/>
</dbReference>
<evidence type="ECO:0000259" key="8">
    <source>
        <dbReference type="PROSITE" id="PS50011"/>
    </source>
</evidence>
<dbReference type="InterPro" id="IPR017441">
    <property type="entry name" value="Protein_kinase_ATP_BS"/>
</dbReference>
<dbReference type="PROSITE" id="PS00108">
    <property type="entry name" value="PROTEIN_KINASE_ST"/>
    <property type="match status" value="1"/>
</dbReference>
<dbReference type="PANTHER" id="PTHR19879">
    <property type="entry name" value="TRANSCRIPTION INITIATION FACTOR TFIID"/>
    <property type="match status" value="1"/>
</dbReference>
<feature type="region of interest" description="Disordered" evidence="7">
    <location>
        <begin position="301"/>
        <end position="371"/>
    </location>
</feature>
<feature type="compositionally biased region" description="Basic residues" evidence="7">
    <location>
        <begin position="352"/>
        <end position="361"/>
    </location>
</feature>
<keyword evidence="1 5" id="KW-0853">WD repeat</keyword>
<dbReference type="InterPro" id="IPR015943">
    <property type="entry name" value="WD40/YVTN_repeat-like_dom_sf"/>
</dbReference>
<dbReference type="Pfam" id="PF00400">
    <property type="entry name" value="WD40"/>
    <property type="match status" value="7"/>
</dbReference>
<evidence type="ECO:0000256" key="2">
    <source>
        <dbReference type="ARBA" id="ARBA00022737"/>
    </source>
</evidence>
<feature type="domain" description="Protein kinase" evidence="8">
    <location>
        <begin position="25"/>
        <end position="272"/>
    </location>
</feature>
<dbReference type="Gene3D" id="2.130.10.10">
    <property type="entry name" value="YVTN repeat-like/Quinoprotein amine dehydrogenase"/>
    <property type="match status" value="3"/>
</dbReference>
<feature type="compositionally biased region" description="Low complexity" evidence="7">
    <location>
        <begin position="328"/>
        <end position="351"/>
    </location>
</feature>
<dbReference type="GO" id="GO:0005524">
    <property type="term" value="F:ATP binding"/>
    <property type="evidence" value="ECO:0007669"/>
    <property type="project" value="UniProtKB-UniRule"/>
</dbReference>
<accession>A0A1C3NU74</accession>
<dbReference type="SMART" id="SM00320">
    <property type="entry name" value="WD40"/>
    <property type="match status" value="7"/>
</dbReference>
<feature type="repeat" description="WD" evidence="5">
    <location>
        <begin position="499"/>
        <end position="532"/>
    </location>
</feature>
<dbReference type="InterPro" id="IPR001680">
    <property type="entry name" value="WD40_rpt"/>
</dbReference>
<evidence type="ECO:0000256" key="7">
    <source>
        <dbReference type="SAM" id="MobiDB-lite"/>
    </source>
</evidence>
<keyword evidence="10" id="KW-1185">Reference proteome</keyword>
<dbReference type="PRINTS" id="PR00320">
    <property type="entry name" value="GPROTEINBRPT"/>
</dbReference>
<dbReference type="InterPro" id="IPR011009">
    <property type="entry name" value="Kinase-like_dom_sf"/>
</dbReference>
<evidence type="ECO:0000256" key="5">
    <source>
        <dbReference type="PROSITE-ProRule" id="PRU00221"/>
    </source>
</evidence>